<evidence type="ECO:0000313" key="4">
    <source>
        <dbReference type="EMBL" id="MFC4479039.1"/>
    </source>
</evidence>
<evidence type="ECO:0000256" key="1">
    <source>
        <dbReference type="PROSITE-ProRule" id="PRU00473"/>
    </source>
</evidence>
<feature type="region of interest" description="Disordered" evidence="2">
    <location>
        <begin position="39"/>
        <end position="70"/>
    </location>
</feature>
<dbReference type="Pfam" id="PF00691">
    <property type="entry name" value="OmpA"/>
    <property type="match status" value="1"/>
</dbReference>
<evidence type="ECO:0000313" key="5">
    <source>
        <dbReference type="Proteomes" id="UP001596003"/>
    </source>
</evidence>
<evidence type="ECO:0000259" key="3">
    <source>
        <dbReference type="PROSITE" id="PS51123"/>
    </source>
</evidence>
<sequence>MTGYAFNIGTEERNLEIGMKRAQAVSDYLQNKGIESNHMHLFSRGESESLVPNTPAENRPLNKKSYSSIS</sequence>
<dbReference type="RefSeq" id="WP_379800214.1">
    <property type="nucleotide sequence ID" value="NZ_JBHSFY010000012.1"/>
</dbReference>
<protein>
    <submittedName>
        <fullName evidence="4">OmpA family protein</fullName>
    </submittedName>
</protein>
<dbReference type="EMBL" id="JBHSFY010000012">
    <property type="protein sequence ID" value="MFC4479039.1"/>
    <property type="molecule type" value="Genomic_DNA"/>
</dbReference>
<dbReference type="InterPro" id="IPR006665">
    <property type="entry name" value="OmpA-like"/>
</dbReference>
<organism evidence="4 5">
    <name type="scientific">Flavobacterium chungangensis</name>
    <dbReference type="NCBI Taxonomy" id="2708132"/>
    <lineage>
        <taxon>Bacteria</taxon>
        <taxon>Pseudomonadati</taxon>
        <taxon>Bacteroidota</taxon>
        <taxon>Flavobacteriia</taxon>
        <taxon>Flavobacteriales</taxon>
        <taxon>Flavobacteriaceae</taxon>
        <taxon>Flavobacterium</taxon>
    </lineage>
</organism>
<keyword evidence="1" id="KW-0472">Membrane</keyword>
<reference evidence="5" key="1">
    <citation type="journal article" date="2019" name="Int. J. Syst. Evol. Microbiol.">
        <title>The Global Catalogue of Microorganisms (GCM) 10K type strain sequencing project: providing services to taxonomists for standard genome sequencing and annotation.</title>
        <authorList>
            <consortium name="The Broad Institute Genomics Platform"/>
            <consortium name="The Broad Institute Genome Sequencing Center for Infectious Disease"/>
            <person name="Wu L."/>
            <person name="Ma J."/>
        </authorList>
    </citation>
    <scope>NUCLEOTIDE SEQUENCE [LARGE SCALE GENOMIC DNA]</scope>
    <source>
        <strain evidence="5">NBRC 103627</strain>
    </source>
</reference>
<dbReference type="Proteomes" id="UP001596003">
    <property type="component" value="Unassembled WGS sequence"/>
</dbReference>
<gene>
    <name evidence="4" type="ORF">ACFO3N_18325</name>
</gene>
<feature type="domain" description="OmpA-like" evidence="3">
    <location>
        <begin position="1"/>
        <end position="70"/>
    </location>
</feature>
<keyword evidence="5" id="KW-1185">Reference proteome</keyword>
<dbReference type="PROSITE" id="PS51123">
    <property type="entry name" value="OMPA_2"/>
    <property type="match status" value="1"/>
</dbReference>
<comment type="caution">
    <text evidence="4">The sequence shown here is derived from an EMBL/GenBank/DDBJ whole genome shotgun (WGS) entry which is preliminary data.</text>
</comment>
<evidence type="ECO:0000256" key="2">
    <source>
        <dbReference type="SAM" id="MobiDB-lite"/>
    </source>
</evidence>
<accession>A0ABV8ZJG3</accession>
<name>A0ABV8ZJG3_9FLAO</name>
<dbReference type="SUPFAM" id="SSF103088">
    <property type="entry name" value="OmpA-like"/>
    <property type="match status" value="1"/>
</dbReference>
<dbReference type="Gene3D" id="3.30.1330.60">
    <property type="entry name" value="OmpA-like domain"/>
    <property type="match status" value="1"/>
</dbReference>
<proteinExistence type="predicted"/>
<dbReference type="InterPro" id="IPR036737">
    <property type="entry name" value="OmpA-like_sf"/>
</dbReference>